<dbReference type="PANTHER" id="PTHR32332:SF34">
    <property type="entry name" value="2-NITROPROPANE DIOXYGENASE FAMILY, PUTATIVE-RELATED"/>
    <property type="match status" value="1"/>
</dbReference>
<name>C0NWN4_AJECG</name>
<gene>
    <name evidence="4" type="ORF">HCBG_07564</name>
</gene>
<dbReference type="CDD" id="cd04730">
    <property type="entry name" value="NPD_like"/>
    <property type="match status" value="1"/>
</dbReference>
<evidence type="ECO:0000256" key="1">
    <source>
        <dbReference type="ARBA" id="ARBA00022630"/>
    </source>
</evidence>
<dbReference type="PANTHER" id="PTHR32332">
    <property type="entry name" value="2-NITROPROPANE DIOXYGENASE"/>
    <property type="match status" value="1"/>
</dbReference>
<keyword evidence="2" id="KW-0288">FMN</keyword>
<keyword evidence="5" id="KW-1185">Reference proteome</keyword>
<dbReference type="STRING" id="447093.C0NWN4"/>
<organism evidence="4 5">
    <name type="scientific">Ajellomyces capsulatus (strain G186AR / H82 / ATCC MYA-2454 / RMSCC 2432)</name>
    <name type="common">Darling's disease fungus</name>
    <name type="synonym">Histoplasma capsulatum</name>
    <dbReference type="NCBI Taxonomy" id="447093"/>
    <lineage>
        <taxon>Eukaryota</taxon>
        <taxon>Fungi</taxon>
        <taxon>Dikarya</taxon>
        <taxon>Ascomycota</taxon>
        <taxon>Pezizomycotina</taxon>
        <taxon>Eurotiomycetes</taxon>
        <taxon>Eurotiomycetidae</taxon>
        <taxon>Onygenales</taxon>
        <taxon>Ajellomycetaceae</taxon>
        <taxon>Histoplasma</taxon>
    </lineage>
</organism>
<dbReference type="RefSeq" id="XP_045284820.1">
    <property type="nucleotide sequence ID" value="XM_045434613.1"/>
</dbReference>
<dbReference type="GeneID" id="69040580"/>
<evidence type="ECO:0000256" key="2">
    <source>
        <dbReference type="ARBA" id="ARBA00022643"/>
    </source>
</evidence>
<evidence type="ECO:0000256" key="3">
    <source>
        <dbReference type="ARBA" id="ARBA00023002"/>
    </source>
</evidence>
<keyword evidence="3" id="KW-0560">Oxidoreductase</keyword>
<keyword evidence="1" id="KW-0285">Flavoprotein</keyword>
<dbReference type="Pfam" id="PF03060">
    <property type="entry name" value="NMO"/>
    <property type="match status" value="1"/>
</dbReference>
<dbReference type="EMBL" id="GG663374">
    <property type="protein sequence ID" value="EEH04339.1"/>
    <property type="molecule type" value="Genomic_DNA"/>
</dbReference>
<accession>C0NWN4</accession>
<dbReference type="GO" id="GO:0051213">
    <property type="term" value="F:dioxygenase activity"/>
    <property type="evidence" value="ECO:0007669"/>
    <property type="project" value="UniProtKB-KW"/>
</dbReference>
<dbReference type="SUPFAM" id="SSF51412">
    <property type="entry name" value="Inosine monophosphate dehydrogenase (IMPDH)"/>
    <property type="match status" value="1"/>
</dbReference>
<sequence length="376" mass="39104">MPTLHALHPTLPASTPAIISAPMLAIASPNLAVSVTRAGGLGFIGAGFGVSSLETLLSQAAELVSKPCSSPPIPNYTYKKDDDDDDDTSSSPLPIGIGLLNWGADLDLALPVLAKQPPAALWLFAARDPDPASTFAAWAREVRRATHNRTRIWIQIGSVAEALEAAARAQPDVLVVQGSDAGGHGLARSASIVSLVPEVKDALVRAGHGGIPLVAAGGIADGRGVAAALCLGAQGVVMGTRFLASAEAAVSRGYQAEVLRVADGGVSTVRTTVYDAVRGYNAWPAQYDGRGVVNETLRDKEAGMDDAENQRLYKEEMAKGDAGWGPTGRMTTYAGTGIGLVREVKSAEEIVRGVVAEAKEILEEVKGRLWGGLDEK</sequence>
<evidence type="ECO:0000313" key="4">
    <source>
        <dbReference type="EMBL" id="EEH04339.1"/>
    </source>
</evidence>
<dbReference type="AlphaFoldDB" id="C0NWN4"/>
<protein>
    <submittedName>
        <fullName evidence="4">2-nitropropane dioxygenase</fullName>
    </submittedName>
</protein>
<dbReference type="GO" id="GO:0018580">
    <property type="term" value="F:nitronate monooxygenase activity"/>
    <property type="evidence" value="ECO:0007669"/>
    <property type="project" value="InterPro"/>
</dbReference>
<dbReference type="Proteomes" id="UP000001631">
    <property type="component" value="Unassembled WGS sequence"/>
</dbReference>
<dbReference type="Gene3D" id="3.20.20.70">
    <property type="entry name" value="Aldolase class I"/>
    <property type="match status" value="1"/>
</dbReference>
<reference evidence="4" key="1">
    <citation type="submission" date="2009-02" db="EMBL/GenBank/DDBJ databases">
        <title>The Genome Sequence of Ajellomyces capsulatus strain G186AR.</title>
        <authorList>
            <consortium name="The Broad Institute Genome Sequencing Platform"/>
            <person name="Champion M."/>
            <person name="Cuomo C."/>
            <person name="Ma L.-J."/>
            <person name="Henn M.R."/>
            <person name="Sil A."/>
            <person name="Goldman B."/>
            <person name="Young S.K."/>
            <person name="Kodira C.D."/>
            <person name="Zeng Q."/>
            <person name="Koehrsen M."/>
            <person name="Alvarado L."/>
            <person name="Berlin A."/>
            <person name="Borenstein D."/>
            <person name="Chen Z."/>
            <person name="Engels R."/>
            <person name="Freedman E."/>
            <person name="Gellesch M."/>
            <person name="Goldberg J."/>
            <person name="Griggs A."/>
            <person name="Gujja S."/>
            <person name="Heiman D."/>
            <person name="Hepburn T."/>
            <person name="Howarth C."/>
            <person name="Jen D."/>
            <person name="Larson L."/>
            <person name="Lewis B."/>
            <person name="Mehta T."/>
            <person name="Park D."/>
            <person name="Pearson M."/>
            <person name="Roberts A."/>
            <person name="Saif S."/>
            <person name="Shea T."/>
            <person name="Shenoy N."/>
            <person name="Sisk P."/>
            <person name="Stolte C."/>
            <person name="Sykes S."/>
            <person name="Walk T."/>
            <person name="White J."/>
            <person name="Yandava C."/>
            <person name="Klein B."/>
            <person name="McEwen J.G."/>
            <person name="Puccia R."/>
            <person name="Goldman G.H."/>
            <person name="Felipe M.S."/>
            <person name="Nino-Vega G."/>
            <person name="San-Blas G."/>
            <person name="Taylor J."/>
            <person name="Mendoza L."/>
            <person name="Galagan J."/>
            <person name="Nusbaum C."/>
            <person name="Birren B."/>
        </authorList>
    </citation>
    <scope>NUCLEOTIDE SEQUENCE</scope>
    <source>
        <strain evidence="4">G186AR</strain>
    </source>
</reference>
<evidence type="ECO:0000313" key="5">
    <source>
        <dbReference type="Proteomes" id="UP000001631"/>
    </source>
</evidence>
<dbReference type="VEuPathDB" id="FungiDB:I7I50_08065"/>
<dbReference type="InterPro" id="IPR013785">
    <property type="entry name" value="Aldolase_TIM"/>
</dbReference>
<keyword evidence="4" id="KW-0223">Dioxygenase</keyword>
<proteinExistence type="predicted"/>
<dbReference type="InterPro" id="IPR004136">
    <property type="entry name" value="NMO"/>
</dbReference>
<dbReference type="HOGENOM" id="CLU_038732_9_0_1"/>
<dbReference type="InParanoid" id="C0NWN4"/>